<dbReference type="PROSITE" id="PS51482">
    <property type="entry name" value="DEGV"/>
    <property type="match status" value="1"/>
</dbReference>
<reference evidence="2 3" key="1">
    <citation type="submission" date="2016-07" db="EMBL/GenBank/DDBJ databases">
        <title>Caryophanon latum genome sequencing.</title>
        <authorList>
            <person name="Verma A."/>
            <person name="Pal Y."/>
            <person name="Krishnamurthi S."/>
        </authorList>
    </citation>
    <scope>NUCLEOTIDE SEQUENCE [LARGE SCALE GENOMIC DNA]</scope>
    <source>
        <strain evidence="2 3">DSM 14151</strain>
    </source>
</reference>
<evidence type="ECO:0000313" key="3">
    <source>
        <dbReference type="Proteomes" id="UP000093482"/>
    </source>
</evidence>
<dbReference type="Pfam" id="PF02645">
    <property type="entry name" value="DegV"/>
    <property type="match status" value="1"/>
</dbReference>
<dbReference type="InterPro" id="IPR043168">
    <property type="entry name" value="DegV_C"/>
</dbReference>
<dbReference type="GO" id="GO:0008289">
    <property type="term" value="F:lipid binding"/>
    <property type="evidence" value="ECO:0007669"/>
    <property type="project" value="UniProtKB-KW"/>
</dbReference>
<keyword evidence="3" id="KW-1185">Reference proteome</keyword>
<dbReference type="SUPFAM" id="SSF82549">
    <property type="entry name" value="DAK1/DegV-like"/>
    <property type="match status" value="1"/>
</dbReference>
<comment type="caution">
    <text evidence="2">The sequence shown here is derived from an EMBL/GenBank/DDBJ whole genome shotgun (WGS) entry which is preliminary data.</text>
</comment>
<dbReference type="OrthoDB" id="9775494at2"/>
<dbReference type="AlphaFoldDB" id="A0A1C0Z389"/>
<evidence type="ECO:0000313" key="2">
    <source>
        <dbReference type="EMBL" id="OCS93760.1"/>
    </source>
</evidence>
<dbReference type="PANTHER" id="PTHR33434">
    <property type="entry name" value="DEGV DOMAIN-CONTAINING PROTEIN DR_1986-RELATED"/>
    <property type="match status" value="1"/>
</dbReference>
<dbReference type="Proteomes" id="UP000093482">
    <property type="component" value="Unassembled WGS sequence"/>
</dbReference>
<dbReference type="EMBL" id="MATO01000005">
    <property type="protein sequence ID" value="OCS93760.1"/>
    <property type="molecule type" value="Genomic_DNA"/>
</dbReference>
<organism evidence="2 3">
    <name type="scientific">Caryophanon latum</name>
    <dbReference type="NCBI Taxonomy" id="33977"/>
    <lineage>
        <taxon>Bacteria</taxon>
        <taxon>Bacillati</taxon>
        <taxon>Bacillota</taxon>
        <taxon>Bacilli</taxon>
        <taxon>Bacillales</taxon>
        <taxon>Caryophanaceae</taxon>
        <taxon>Caryophanon</taxon>
    </lineage>
</organism>
<dbReference type="InterPro" id="IPR003797">
    <property type="entry name" value="DegV"/>
</dbReference>
<keyword evidence="1" id="KW-0446">Lipid-binding</keyword>
<accession>A0A1C0Z389</accession>
<dbReference type="PANTHER" id="PTHR33434:SF2">
    <property type="entry name" value="FATTY ACID-BINDING PROTEIN TM_1468"/>
    <property type="match status" value="1"/>
</dbReference>
<protein>
    <submittedName>
        <fullName evidence="2">Fatty acid-binding protein DegV</fullName>
    </submittedName>
</protein>
<sequence>MSKKVAWVTDTAALLTRDFIAQHNVHVLPLVMVFEDGSFKETVDFTHETFYDKLRNAKSHPKTSQPSFGEHVALYEKLKAEGYDYAIAVHVSGQQSGTVASSPMAAEQAGFKVYAIDSRIGSYTMQKMLEHAIDLHAQGVEPEEIVKSANALRDRASLSFIPASLSQLHKSGRVSGTAMFISNLLNIKLVISYDDAGVCFVEKKVRADKRARKEIIDLFEKDVKANGVDEAAVINCNDEKTANEWKAELAAQYPNTKFITIPLSAAVGVHAGEGTIGLTWVRNP</sequence>
<gene>
    <name evidence="2" type="ORF">A6K76_04480</name>
</gene>
<dbReference type="InterPro" id="IPR050270">
    <property type="entry name" value="DegV_domain_contain"/>
</dbReference>
<dbReference type="Gene3D" id="3.30.1180.10">
    <property type="match status" value="1"/>
</dbReference>
<name>A0A1C0Z389_9BACL</name>
<dbReference type="RefSeq" id="WP_066461406.1">
    <property type="nucleotide sequence ID" value="NZ_MATO01000005.1"/>
</dbReference>
<dbReference type="Gene3D" id="3.40.50.10170">
    <property type="match status" value="1"/>
</dbReference>
<dbReference type="NCBIfam" id="TIGR00762">
    <property type="entry name" value="DegV"/>
    <property type="match status" value="1"/>
</dbReference>
<proteinExistence type="predicted"/>
<evidence type="ECO:0000256" key="1">
    <source>
        <dbReference type="ARBA" id="ARBA00023121"/>
    </source>
</evidence>